<reference evidence="2 3" key="1">
    <citation type="submission" date="2018-09" db="EMBL/GenBank/DDBJ databases">
        <title>Phylogeny of the Shewanellaceae, and recommendation for two new genera, Pseudoshewanella and Parashewanella.</title>
        <authorList>
            <person name="Wang G."/>
        </authorList>
    </citation>
    <scope>NUCLEOTIDE SEQUENCE [LARGE SCALE GENOMIC DNA]</scope>
    <source>
        <strain evidence="2 3">C51</strain>
    </source>
</reference>
<accession>A0A3L8PWB2</accession>
<comment type="caution">
    <text evidence="2">The sequence shown here is derived from an EMBL/GenBank/DDBJ whole genome shotgun (WGS) entry which is preliminary data.</text>
</comment>
<dbReference type="AlphaFoldDB" id="A0A3L8PWB2"/>
<proteinExistence type="predicted"/>
<organism evidence="2 3">
    <name type="scientific">Parashewanella curva</name>
    <dbReference type="NCBI Taxonomy" id="2338552"/>
    <lineage>
        <taxon>Bacteria</taxon>
        <taxon>Pseudomonadati</taxon>
        <taxon>Pseudomonadota</taxon>
        <taxon>Gammaproteobacteria</taxon>
        <taxon>Alteromonadales</taxon>
        <taxon>Shewanellaceae</taxon>
        <taxon>Parashewanella</taxon>
    </lineage>
</organism>
<evidence type="ECO:0000313" key="2">
    <source>
        <dbReference type="EMBL" id="RLV59089.1"/>
    </source>
</evidence>
<name>A0A3L8PWB2_9GAMM</name>
<evidence type="ECO:0000313" key="3">
    <source>
        <dbReference type="Proteomes" id="UP000281474"/>
    </source>
</evidence>
<keyword evidence="3" id="KW-1185">Reference proteome</keyword>
<dbReference type="RefSeq" id="WP_121839591.1">
    <property type="nucleotide sequence ID" value="NZ_ML014793.1"/>
</dbReference>
<dbReference type="EMBL" id="QZEI01000044">
    <property type="protein sequence ID" value="RLV59089.1"/>
    <property type="molecule type" value="Genomic_DNA"/>
</dbReference>
<keyword evidence="1" id="KW-0732">Signal</keyword>
<protein>
    <submittedName>
        <fullName evidence="2">Uncharacterized protein</fullName>
    </submittedName>
</protein>
<feature type="chain" id="PRO_5018048169" evidence="1">
    <location>
        <begin position="20"/>
        <end position="183"/>
    </location>
</feature>
<evidence type="ECO:0000256" key="1">
    <source>
        <dbReference type="SAM" id="SignalP"/>
    </source>
</evidence>
<dbReference type="Proteomes" id="UP000281474">
    <property type="component" value="Unassembled WGS sequence"/>
</dbReference>
<sequence length="183" mass="19724">MLSTMLLMAALTTSGASYNQDFGDWKVSHFPNGLVIAETNSSDAQLQIGCTNGKNCYMSLAGDNACETSPAGVLISIDFEIYGEDGNSVFYSECEQGKTVARDKTGTRSVDIGGDIKMGTLSYLGQKGQGEGDQFSVRSYLPYKYDEAKVYTFSQKGAHEALDQLIATPNNFNLTSGNSTTHF</sequence>
<gene>
    <name evidence="2" type="ORF">D5018_13845</name>
</gene>
<feature type="signal peptide" evidence="1">
    <location>
        <begin position="1"/>
        <end position="19"/>
    </location>
</feature>